<dbReference type="AlphaFoldDB" id="A0A3P7NSC5"/>
<organism evidence="2 3">
    <name type="scientific">Dibothriocephalus latus</name>
    <name type="common">Fish tapeworm</name>
    <name type="synonym">Diphyllobothrium latum</name>
    <dbReference type="NCBI Taxonomy" id="60516"/>
    <lineage>
        <taxon>Eukaryota</taxon>
        <taxon>Metazoa</taxon>
        <taxon>Spiralia</taxon>
        <taxon>Lophotrochozoa</taxon>
        <taxon>Platyhelminthes</taxon>
        <taxon>Cestoda</taxon>
        <taxon>Eucestoda</taxon>
        <taxon>Diphyllobothriidea</taxon>
        <taxon>Diphyllobothriidae</taxon>
        <taxon>Dibothriocephalus</taxon>
    </lineage>
</organism>
<evidence type="ECO:0000313" key="3">
    <source>
        <dbReference type="Proteomes" id="UP000281553"/>
    </source>
</evidence>
<accession>A0A3P7NSC5</accession>
<sequence length="137" mass="15338">MKTRTLKSGRPPDGGGEKAKNAEGEAGADGSLEADTRRSRLLSRMSMFQDPLAERIRKPSLWQRLGLAGAPPVEDQMKLPTVSTHRNFSRDGMIYKFRLSFLHDLATFICLLDDDDLREAVAEMEKRGSNVDDKMLT</sequence>
<protein>
    <submittedName>
        <fullName evidence="2">Uncharacterized protein</fullName>
    </submittedName>
</protein>
<evidence type="ECO:0000256" key="1">
    <source>
        <dbReference type="SAM" id="MobiDB-lite"/>
    </source>
</evidence>
<name>A0A3P7NSC5_DIBLA</name>
<reference evidence="2 3" key="1">
    <citation type="submission" date="2018-11" db="EMBL/GenBank/DDBJ databases">
        <authorList>
            <consortium name="Pathogen Informatics"/>
        </authorList>
    </citation>
    <scope>NUCLEOTIDE SEQUENCE [LARGE SCALE GENOMIC DNA]</scope>
</reference>
<evidence type="ECO:0000313" key="2">
    <source>
        <dbReference type="EMBL" id="VDN33261.1"/>
    </source>
</evidence>
<dbReference type="EMBL" id="UYRU01083482">
    <property type="protein sequence ID" value="VDN33261.1"/>
    <property type="molecule type" value="Genomic_DNA"/>
</dbReference>
<feature type="region of interest" description="Disordered" evidence="1">
    <location>
        <begin position="1"/>
        <end position="36"/>
    </location>
</feature>
<gene>
    <name evidence="2" type="ORF">DILT_LOCUS16191</name>
</gene>
<keyword evidence="3" id="KW-1185">Reference proteome</keyword>
<proteinExistence type="predicted"/>
<dbReference type="OrthoDB" id="10427042at2759"/>
<dbReference type="Proteomes" id="UP000281553">
    <property type="component" value="Unassembled WGS sequence"/>
</dbReference>